<evidence type="ECO:0000313" key="5">
    <source>
        <dbReference type="Ensembl" id="ENSOKIP00005097334.1"/>
    </source>
</evidence>
<dbReference type="GO" id="GO:0005576">
    <property type="term" value="C:extracellular region"/>
    <property type="evidence" value="ECO:0007669"/>
    <property type="project" value="UniProtKB-ARBA"/>
</dbReference>
<evidence type="ECO:0000256" key="2">
    <source>
        <dbReference type="ARBA" id="ARBA00023130"/>
    </source>
</evidence>
<dbReference type="GO" id="GO:0002250">
    <property type="term" value="P:adaptive immune response"/>
    <property type="evidence" value="ECO:0007669"/>
    <property type="project" value="UniProtKB-KW"/>
</dbReference>
<evidence type="ECO:0000256" key="1">
    <source>
        <dbReference type="ARBA" id="ARBA00022859"/>
    </source>
</evidence>
<evidence type="ECO:0000313" key="6">
    <source>
        <dbReference type="Proteomes" id="UP000694557"/>
    </source>
</evidence>
<sequence length="106" mass="11819">GQTLTESGPVIKTPGESNTLSCTISGFTFSSYHIAWMKQAPGKGLEFVAFIHTGGSSPFYSQTVQGRFTISRDDSSSKLYLQMNSLKTEDTALYYCARYTHSEREW</sequence>
<dbReference type="AlphaFoldDB" id="A0A8C7K3Q7"/>
<dbReference type="Proteomes" id="UP000694557">
    <property type="component" value="Unassembled WGS sequence"/>
</dbReference>
<dbReference type="InterPro" id="IPR013106">
    <property type="entry name" value="Ig_V-set"/>
</dbReference>
<dbReference type="InterPro" id="IPR036179">
    <property type="entry name" value="Ig-like_dom_sf"/>
</dbReference>
<name>A0A8C7K3Q7_ONCKI</name>
<dbReference type="InterPro" id="IPR050199">
    <property type="entry name" value="IgHV"/>
</dbReference>
<dbReference type="PROSITE" id="PS50835">
    <property type="entry name" value="IG_LIKE"/>
    <property type="match status" value="1"/>
</dbReference>
<keyword evidence="1" id="KW-0391">Immunity</keyword>
<organism evidence="5 6">
    <name type="scientific">Oncorhynchus kisutch</name>
    <name type="common">Coho salmon</name>
    <name type="synonym">Salmo kisutch</name>
    <dbReference type="NCBI Taxonomy" id="8019"/>
    <lineage>
        <taxon>Eukaryota</taxon>
        <taxon>Metazoa</taxon>
        <taxon>Chordata</taxon>
        <taxon>Craniata</taxon>
        <taxon>Vertebrata</taxon>
        <taxon>Euteleostomi</taxon>
        <taxon>Actinopterygii</taxon>
        <taxon>Neopterygii</taxon>
        <taxon>Teleostei</taxon>
        <taxon>Protacanthopterygii</taxon>
        <taxon>Salmoniformes</taxon>
        <taxon>Salmonidae</taxon>
        <taxon>Salmoninae</taxon>
        <taxon>Oncorhynchus</taxon>
    </lineage>
</organism>
<dbReference type="FunFam" id="2.60.40.10:FF:003074">
    <property type="entry name" value="Immunoglobulin heavy variable 11-1"/>
    <property type="match status" value="1"/>
</dbReference>
<dbReference type="GO" id="GO:0019814">
    <property type="term" value="C:immunoglobulin complex"/>
    <property type="evidence" value="ECO:0007669"/>
    <property type="project" value="UniProtKB-KW"/>
</dbReference>
<keyword evidence="2" id="KW-1064">Adaptive immunity</keyword>
<dbReference type="SUPFAM" id="SSF48726">
    <property type="entry name" value="Immunoglobulin"/>
    <property type="match status" value="1"/>
</dbReference>
<accession>A0A8C7K3Q7</accession>
<dbReference type="Pfam" id="PF07686">
    <property type="entry name" value="V-set"/>
    <property type="match status" value="1"/>
</dbReference>
<keyword evidence="3" id="KW-1280">Immunoglobulin</keyword>
<dbReference type="GeneTree" id="ENSGT01150000286938"/>
<dbReference type="InterPro" id="IPR013783">
    <property type="entry name" value="Ig-like_fold"/>
</dbReference>
<feature type="domain" description="Ig-like" evidence="4">
    <location>
        <begin position="1"/>
        <end position="96"/>
    </location>
</feature>
<dbReference type="Ensembl" id="ENSOKIT00005104218.1">
    <property type="protein sequence ID" value="ENSOKIP00005097334.1"/>
    <property type="gene ID" value="ENSOKIG00005042730.1"/>
</dbReference>
<dbReference type="SMART" id="SM00406">
    <property type="entry name" value="IGv"/>
    <property type="match status" value="1"/>
</dbReference>
<protein>
    <submittedName>
        <fullName evidence="5">Immunoglobulin heavy variable 6-1</fullName>
    </submittedName>
</protein>
<reference evidence="5" key="1">
    <citation type="submission" date="2025-05" db="UniProtKB">
        <authorList>
            <consortium name="Ensembl"/>
        </authorList>
    </citation>
    <scope>IDENTIFICATION</scope>
</reference>
<proteinExistence type="predicted"/>
<evidence type="ECO:0000259" key="4">
    <source>
        <dbReference type="PROSITE" id="PS50835"/>
    </source>
</evidence>
<dbReference type="Gene3D" id="2.60.40.10">
    <property type="entry name" value="Immunoglobulins"/>
    <property type="match status" value="1"/>
</dbReference>
<keyword evidence="6" id="KW-1185">Reference proteome</keyword>
<dbReference type="PANTHER" id="PTHR23266">
    <property type="entry name" value="IMMUNOGLOBULIN HEAVY CHAIN"/>
    <property type="match status" value="1"/>
</dbReference>
<dbReference type="Ensembl" id="ENSOKIT00005103118.1">
    <property type="protein sequence ID" value="ENSOKIP00005096336.1"/>
    <property type="gene ID" value="ENSOKIG00005042227.1"/>
</dbReference>
<dbReference type="InterPro" id="IPR007110">
    <property type="entry name" value="Ig-like_dom"/>
</dbReference>
<evidence type="ECO:0000256" key="3">
    <source>
        <dbReference type="ARBA" id="ARBA00043265"/>
    </source>
</evidence>